<feature type="compositionally biased region" description="Acidic residues" evidence="3">
    <location>
        <begin position="1395"/>
        <end position="1417"/>
    </location>
</feature>
<dbReference type="SMART" id="SM00306">
    <property type="entry name" value="HintN"/>
    <property type="match status" value="1"/>
</dbReference>
<feature type="region of interest" description="Disordered" evidence="3">
    <location>
        <begin position="580"/>
        <end position="599"/>
    </location>
</feature>
<feature type="compositionally biased region" description="Acidic residues" evidence="3">
    <location>
        <begin position="1067"/>
        <end position="1078"/>
    </location>
</feature>
<dbReference type="InterPro" id="IPR036844">
    <property type="entry name" value="Hint_dom_sf"/>
</dbReference>
<dbReference type="Pfam" id="PF17963">
    <property type="entry name" value="Big_9"/>
    <property type="match status" value="1"/>
</dbReference>
<dbReference type="Gene3D" id="2.60.40.2810">
    <property type="match status" value="2"/>
</dbReference>
<evidence type="ECO:0000259" key="4">
    <source>
        <dbReference type="SMART" id="SM00306"/>
    </source>
</evidence>
<evidence type="ECO:0000313" key="6">
    <source>
        <dbReference type="EMBL" id="QXL89086.1"/>
    </source>
</evidence>
<dbReference type="Gene3D" id="2.60.40.3440">
    <property type="match status" value="1"/>
</dbReference>
<dbReference type="PROSITE" id="PS50817">
    <property type="entry name" value="INTEIN_N_TER"/>
    <property type="match status" value="1"/>
</dbReference>
<feature type="compositionally biased region" description="Acidic residues" evidence="3">
    <location>
        <begin position="1891"/>
        <end position="1900"/>
    </location>
</feature>
<dbReference type="RefSeq" id="WP_257892135.1">
    <property type="nucleotide sequence ID" value="NZ_JAIMBW010000001.1"/>
</dbReference>
<dbReference type="Proteomes" id="UP000693972">
    <property type="component" value="Unassembled WGS sequence"/>
</dbReference>
<sequence length="2416" mass="244774">MTNFNEPSNVADLIGLWDFLSGNETADTGLDDGIAQNGNAVDGNGVSPSFSNDQLHVGGGSNSHPTVFDVNADSSSSADDEQFNLDRGTLEVQFTQSSHSGSSEDVILSRGEKHIDEDDEGFFEIRVTKDGSVQSYHNTDDGDHKATLCTSNGFFSPGDVINVKYSFDKDTGARLTVENLTTGAIESHVTDETGLTFDLTDNDDEEFTFGAREKDDGEYDKEFQGSIDYVALYTTTNDPVTNPLPEGEVVDGENFGEVMTPGYDDANAPTDGGGQTIDGADGDDDIIMGNGGDDTIDAGAGDDLISGGSGDDEIDGSTGNDTIYGDQSSAVSGDGATREVFQWDLAPNTGAPNFSQDTGNVTVTFTEADGGASDDISTDTQNVAGIDTGTLGAVDATSSLDSETGCEGKSDTYKLDFSDPVENVSFRVNDIDGDGIVRIKAFDANGDPIEVILDGGDNLTLLDTDGVTGNDTADSNGGYLPDTSDEYSVLVTIPGPVSSIEIFHTQDGSNNSGINVTDVYFDTGGLVVDTGAPGNDDLDGGEGDDLIYGQDGDDTLTGGTGTDALFGDDGDDTFIVSSAEDGDGDTIDGGNGPDETTDNDVLDLRGAGVVTINDAADANDDGATAGTVTFEDGSVLTFEGIETILTDPTNEDPDAVDDANSGDEDTVITGNVLGNDTDPNAGDTLEVISNTDPSNGTVTVDANGDYTYTPNEDFNGVDSFTYTISDGNGGTDTATVTLAVDPVNDAPDAVNDAATTPEDTAITIDVLDNDTDVDGDTLEITGASVPSEQGTVAIVAGELLFTPAENFNGEATITYTISDGNGGTDTADIVVSVTPVNDDPDAVDDGDTTEFETAVEINLLANDSDVDNPASDLTVTSATVPASQGTLTPTGTEGVYTFTPAAGFEGTATVSYTISDGAGGTDSAVHTIEVGADPTPQDGIVDGEETGEEMVLGYDDSNLPTDQGGDIITDGDDTIEGNGGDDTINGAGGDDDIDGGTGADVIAGGEGDDTLSGGEGDDDIAVGGNDVADGGTGDDVFTVDATDPTVPNDVTIDGGSDGTDGNPDGPENGDEGDVLDLGDQTDDLTVEFGTNPEEGTVNGLDADDDDPADITFEEIEKVITGSGDDVIDGSDADEGIDVETGDGDDDVTGGDGDDTIDAGDGDDDVEAGDGDDSVTAGDGDDDVEGGAGDDTIDGGDGSDTLAGGEGDDVIDGGDGDDDIVVGAGDTADGGIGDDVFTVDPTLSGDSPITVDGGSDGTQPGDEAGPENGDDGDVLDLRGLDLVSLVYDETDPSYDPVLGVGEKGTAVYNNDNGDPVTIEFSEIEIVLNDPLPDGVVDGEETGELMNPGYDDGNLPTDNGGDIIDGPDGLDDVIEGNGGDDTINAGLGSDTVSGGTGDDEIFGGATDDGDDLSGDEGDDTLQGGGGDDTLDGGVGDDVIEGGTGDDDIIGGDGADSVDGGDGNDTIDTSGDNDLLDAGWPGYGPIPAVAPDGDPDDDKDTVNGGEGDDFITTGDDADVIDAGTGDDTVDAGIDDDSVLGGGGDDLLIGSEGNDTLSGGGGNDTIFGGLETPAPDGVDLADDGFGAPFGPDPDPLNNADSIEGGAGDDLIYGQDDADTITGGTGDDTIDGGVDDDSILGGQGDDVIEGGHGQDFIQGNIGDDEISGGRGSDTLEGNAGDDTIIGGAGDSIIGGGDADSIFIDQDEVDENGDNDTAIFVEGNTFGDDNDTLDLTDFVAHRNLVETPDGDGDSTSGSVEVQNDEGEWVEVTFGEIENLLLPPQAPDGVVDGEEFDEVMDPLYDDSNGPTDGGGDIIDGPDGDDDSIRGNGGDDTINAGEGDDTVDGGDDNDSVLGGNGDDIVMGGDGDDTVRGEEGDDTVSGGDGNDSVTGGAGDDVLDGGEGDDSLTGGSGDDTIDGGLGNDTITGSTGADSITDLDGDNEINSDNPGSFNPDLGVPIGTTGTGFIVTPGDDPDDNKDTITTGDGDDTINAGDDADLIDAGDGDNVIDGGTDADTITTGDGNDSIVGGEGDDLINSGDGDDTIDGGVGDPLANLIDDPNDGFFADPILNNGDDTINAGAGDDVVNGEDDNDLIDGGTGDDTLDGGIDDDTVLGGEGDDVIIGGQGGDSLDGGTGDDTFNVGTFTDPNGTGDYQEGVGDTIVGGEDADDLDEDVLDLTGSGSLKVVFDDAIDPTGTPGESGTVIFYTDDTQTEESGRLTFKEIENVIPCFTPGTMIATPRGEVPVETLREGDKVITRDNGIQEIRWTGNRTLNRTELAKGDNLKPILIKAGSLGRNLPERDMLVSPQHRVLITGETPQLYFEESEVLVAAKHLIGKQGVSVMDTMRTTYIHFMFDRHEVVLSDGAWTESFQPGDQSLGSMGEATREEIFALFPELATQGGLTDYAAARRSLKAHEAKLLRL</sequence>
<dbReference type="InterPro" id="IPR006141">
    <property type="entry name" value="Intein_N"/>
</dbReference>
<dbReference type="InterPro" id="IPR028992">
    <property type="entry name" value="Hedgehog/Intein_dom"/>
</dbReference>
<evidence type="ECO:0000256" key="2">
    <source>
        <dbReference type="ARBA" id="ARBA00022525"/>
    </source>
</evidence>
<dbReference type="EMBL" id="JAIMBW010000001">
    <property type="protein sequence ID" value="MBY4892336.1"/>
    <property type="molecule type" value="Genomic_DNA"/>
</dbReference>
<dbReference type="InterPro" id="IPR050557">
    <property type="entry name" value="RTX_toxin/Mannuronan_C5-epim"/>
</dbReference>
<dbReference type="InterPro" id="IPR003587">
    <property type="entry name" value="Hint_dom_N"/>
</dbReference>
<feature type="compositionally biased region" description="Acidic residues" evidence="3">
    <location>
        <begin position="1435"/>
        <end position="1447"/>
    </location>
</feature>
<feature type="compositionally biased region" description="Polar residues" evidence="3">
    <location>
        <begin position="1918"/>
        <end position="1927"/>
    </location>
</feature>
<evidence type="ECO:0000313" key="7">
    <source>
        <dbReference type="Proteomes" id="UP000693972"/>
    </source>
</evidence>
<feature type="region of interest" description="Disordered" evidence="3">
    <location>
        <begin position="1383"/>
        <end position="1477"/>
    </location>
</feature>
<dbReference type="Pfam" id="PF13403">
    <property type="entry name" value="Hint_2"/>
    <property type="match status" value="1"/>
</dbReference>
<feature type="compositionally biased region" description="Low complexity" evidence="3">
    <location>
        <begin position="1975"/>
        <end position="1988"/>
    </location>
</feature>
<feature type="compositionally biased region" description="Gly residues" evidence="3">
    <location>
        <begin position="1420"/>
        <end position="1433"/>
    </location>
</feature>
<feature type="compositionally biased region" description="Low complexity" evidence="3">
    <location>
        <begin position="297"/>
        <end position="306"/>
    </location>
</feature>
<organism evidence="6">
    <name type="scientific">Gymnodinialimonas phycosphaerae</name>
    <dbReference type="NCBI Taxonomy" id="2841589"/>
    <lineage>
        <taxon>Bacteria</taxon>
        <taxon>Pseudomonadati</taxon>
        <taxon>Pseudomonadota</taxon>
        <taxon>Alphaproteobacteria</taxon>
        <taxon>Rhodobacterales</taxon>
        <taxon>Paracoccaceae</taxon>
        <taxon>Gymnodinialimonas</taxon>
    </lineage>
</organism>
<name>A0A975TYJ7_9RHOB</name>
<dbReference type="PROSITE" id="PS00330">
    <property type="entry name" value="HEMOLYSIN_CALCIUM"/>
    <property type="match status" value="16"/>
</dbReference>
<dbReference type="PANTHER" id="PTHR38340:SF1">
    <property type="entry name" value="S-LAYER PROTEIN"/>
    <property type="match status" value="1"/>
</dbReference>
<keyword evidence="7" id="KW-1185">Reference proteome</keyword>
<feature type="compositionally biased region" description="Acidic residues" evidence="3">
    <location>
        <begin position="1125"/>
        <end position="1184"/>
    </location>
</feature>
<dbReference type="GO" id="GO:0005509">
    <property type="term" value="F:calcium ion binding"/>
    <property type="evidence" value="ECO:0007669"/>
    <property type="project" value="InterPro"/>
</dbReference>
<feature type="region of interest" description="Disordered" evidence="3">
    <location>
        <begin position="1738"/>
        <end position="1758"/>
    </location>
</feature>
<evidence type="ECO:0000313" key="5">
    <source>
        <dbReference type="EMBL" id="MBY4892336.1"/>
    </source>
</evidence>
<dbReference type="InterPro" id="IPR041690">
    <property type="entry name" value="Cadherin_5"/>
</dbReference>
<feature type="compositionally biased region" description="Acidic residues" evidence="3">
    <location>
        <begin position="1263"/>
        <end position="1272"/>
    </location>
</feature>
<protein>
    <submittedName>
        <fullName evidence="6">Tandem-95 repeat protein</fullName>
    </submittedName>
</protein>
<evidence type="ECO:0000256" key="1">
    <source>
        <dbReference type="ARBA" id="ARBA00004613"/>
    </source>
</evidence>
<dbReference type="EMBL" id="CP078073">
    <property type="protein sequence ID" value="QXL89086.1"/>
    <property type="molecule type" value="Genomic_DNA"/>
</dbReference>
<proteinExistence type="predicted"/>
<feature type="region of interest" description="Disordered" evidence="3">
    <location>
        <begin position="266"/>
        <end position="320"/>
    </location>
</feature>
<feature type="compositionally biased region" description="Low complexity" evidence="3">
    <location>
        <begin position="1021"/>
        <end position="1043"/>
    </location>
</feature>
<dbReference type="GO" id="GO:0016539">
    <property type="term" value="P:intein-mediated protein splicing"/>
    <property type="evidence" value="ECO:0007669"/>
    <property type="project" value="InterPro"/>
</dbReference>
<dbReference type="NCBIfam" id="NF012211">
    <property type="entry name" value="tand_rpt_95"/>
    <property type="match status" value="3"/>
</dbReference>
<dbReference type="Gene3D" id="2.170.16.10">
    <property type="entry name" value="Hedgehog/Intein (Hint) domain"/>
    <property type="match status" value="1"/>
</dbReference>
<dbReference type="SUPFAM" id="SSF51120">
    <property type="entry name" value="beta-Roll"/>
    <property type="match status" value="8"/>
</dbReference>
<feature type="region of interest" description="Disordered" evidence="3">
    <location>
        <begin position="1793"/>
        <end position="1989"/>
    </location>
</feature>
<dbReference type="GO" id="GO:0005576">
    <property type="term" value="C:extracellular region"/>
    <property type="evidence" value="ECO:0007669"/>
    <property type="project" value="UniProtKB-SubCell"/>
</dbReference>
<feature type="compositionally biased region" description="Acidic residues" evidence="3">
    <location>
        <begin position="1205"/>
        <end position="1219"/>
    </location>
</feature>
<accession>A0A975TYJ7</accession>
<evidence type="ECO:0000256" key="3">
    <source>
        <dbReference type="SAM" id="MobiDB-lite"/>
    </source>
</evidence>
<dbReference type="Gene3D" id="2.150.10.10">
    <property type="entry name" value="Serralysin-like metalloprotease, C-terminal"/>
    <property type="match status" value="9"/>
</dbReference>
<dbReference type="PANTHER" id="PTHR38340">
    <property type="entry name" value="S-LAYER PROTEIN"/>
    <property type="match status" value="1"/>
</dbReference>
<dbReference type="InterPro" id="IPR011049">
    <property type="entry name" value="Serralysin-like_metalloprot_C"/>
</dbReference>
<feature type="domain" description="Hint" evidence="4">
    <location>
        <begin position="2222"/>
        <end position="2338"/>
    </location>
</feature>
<dbReference type="InterPro" id="IPR018511">
    <property type="entry name" value="Hemolysin-typ_Ca-bd_CS"/>
</dbReference>
<dbReference type="SUPFAM" id="SSF51294">
    <property type="entry name" value="Hedgehog/intein (Hint) domain"/>
    <property type="match status" value="1"/>
</dbReference>
<dbReference type="InterPro" id="IPR001343">
    <property type="entry name" value="Hemolysn_Ca-bd"/>
</dbReference>
<comment type="subcellular location">
    <subcellularLocation>
        <location evidence="1">Secreted</location>
    </subcellularLocation>
</comment>
<feature type="compositionally biased region" description="Acidic residues" evidence="3">
    <location>
        <begin position="1834"/>
        <end position="1846"/>
    </location>
</feature>
<gene>
    <name evidence="5" type="ORF">KUL25_06110</name>
    <name evidence="6" type="ORF">KUL25_06115</name>
</gene>
<dbReference type="PRINTS" id="PR00313">
    <property type="entry name" value="CABNDNGRPT"/>
</dbReference>
<feature type="region of interest" description="Disordered" evidence="3">
    <location>
        <begin position="958"/>
        <end position="1078"/>
    </location>
</feature>
<reference evidence="6 7" key="1">
    <citation type="submission" date="2021-07" db="EMBL/GenBank/DDBJ databases">
        <title>Karlodiniumbacter phycospheric gen. nov., sp. nov., a phycosphere bacterium isolated from karlodinium veneficum.</title>
        <authorList>
            <person name="Peng Y."/>
            <person name="Jiang L."/>
            <person name="Lee J."/>
        </authorList>
    </citation>
    <scope>NUCLEOTIDE SEQUENCE</scope>
    <source>
        <strain evidence="6 7">N5</strain>
    </source>
</reference>
<dbReference type="Pfam" id="PF00353">
    <property type="entry name" value="HemolysinCabind"/>
    <property type="match status" value="19"/>
</dbReference>
<keyword evidence="2" id="KW-0964">Secreted</keyword>
<dbReference type="Pfam" id="PF17892">
    <property type="entry name" value="Cadherin_5"/>
    <property type="match status" value="2"/>
</dbReference>
<feature type="region of interest" description="Disordered" evidence="3">
    <location>
        <begin position="30"/>
        <end position="81"/>
    </location>
</feature>
<feature type="region of interest" description="Disordered" evidence="3">
    <location>
        <begin position="1117"/>
        <end position="1272"/>
    </location>
</feature>